<sequence length="631" mass="72160">MAEIFGVVAGGIGVASFVAQIGDNLIKLKNITDSMKDAPKELRSIIQNVEELGHILESIRTRARYLQIPDGADDIIDHSLASCHAAAQELYQVATHLELLISGNGRKGRFKFAVKKQGIEDLRRKLEETKSNIQLAHIASNIFFQQHQYFSHINQQRINQQICQELQRLKTTDSRSTQSADLSVSSTKDTPVHSSHEIWKGPSVMGFLFGGVQYSFNQYSLNKNDSRKSKSAIRSVAKVRIFTPQWISRNVYEAQIIQDRWSCSFNLRPYSIVPVDCELFHCVGEGNVEGIQRLFNLGLATPFDRDIHGFTALHYAVYNHRAQACKLLLDEGAEAFALDGTGVHGKVPIHWLDSEIYDHSVKEILSLFFHENQDALISFGDGKSMLESAFVERYQAMELSLKYAYPPYSERSTEDKIEFVLTFSLVVHPRALELALGEASLERHQFEICDSAGYTLTECIIRNLVCNALLDPEIVEECFPILQQAIRSHIDLYRPDRNHLTIISLLLLFYAGYSSYVLTFRDFCPSGKWLLKKYLKCLVLAGVDLTLYGAKEREIHQNERKFSDVHTWRICHDWGNHEDCFAGFYSFCIKYGPTIHDWDVWDDRAANYEYAEDFWEMIESPWEQLPGAWID</sequence>
<evidence type="ECO:0000313" key="3">
    <source>
        <dbReference type="Proteomes" id="UP000016922"/>
    </source>
</evidence>
<dbReference type="AlphaFoldDB" id="S3CVL2"/>
<protein>
    <submittedName>
        <fullName evidence="2">Ankyrin repeat-containing protein</fullName>
    </submittedName>
</protein>
<proteinExistence type="predicted"/>
<dbReference type="InterPro" id="IPR036770">
    <property type="entry name" value="Ankyrin_rpt-contain_sf"/>
</dbReference>
<dbReference type="InterPro" id="IPR002110">
    <property type="entry name" value="Ankyrin_rpt"/>
</dbReference>
<dbReference type="KEGG" id="glz:GLAREA_03419"/>
<dbReference type="GeneID" id="19462474"/>
<keyword evidence="3" id="KW-1185">Reference proteome</keyword>
<name>S3CVL2_GLAL2</name>
<dbReference type="PROSITE" id="PS50297">
    <property type="entry name" value="ANK_REP_REGION"/>
    <property type="match status" value="1"/>
</dbReference>
<organism evidence="2 3">
    <name type="scientific">Glarea lozoyensis (strain ATCC 20868 / MF5171)</name>
    <dbReference type="NCBI Taxonomy" id="1116229"/>
    <lineage>
        <taxon>Eukaryota</taxon>
        <taxon>Fungi</taxon>
        <taxon>Dikarya</taxon>
        <taxon>Ascomycota</taxon>
        <taxon>Pezizomycotina</taxon>
        <taxon>Leotiomycetes</taxon>
        <taxon>Helotiales</taxon>
        <taxon>Helotiaceae</taxon>
        <taxon>Glarea</taxon>
    </lineage>
</organism>
<dbReference type="RefSeq" id="XP_008081863.1">
    <property type="nucleotide sequence ID" value="XM_008083672.1"/>
</dbReference>
<dbReference type="SMART" id="SM00248">
    <property type="entry name" value="ANK"/>
    <property type="match status" value="1"/>
</dbReference>
<dbReference type="Gene3D" id="1.25.40.20">
    <property type="entry name" value="Ankyrin repeat-containing domain"/>
    <property type="match status" value="1"/>
</dbReference>
<dbReference type="OrthoDB" id="3200163at2759"/>
<reference evidence="2 3" key="1">
    <citation type="journal article" date="2013" name="BMC Genomics">
        <title>Genomics-driven discovery of the pneumocandin biosynthetic gene cluster in the fungus Glarea lozoyensis.</title>
        <authorList>
            <person name="Chen L."/>
            <person name="Yue Q."/>
            <person name="Zhang X."/>
            <person name="Xiang M."/>
            <person name="Wang C."/>
            <person name="Li S."/>
            <person name="Che Y."/>
            <person name="Ortiz-Lopez F.J."/>
            <person name="Bills G.F."/>
            <person name="Liu X."/>
            <person name="An Z."/>
        </authorList>
    </citation>
    <scope>NUCLEOTIDE SEQUENCE [LARGE SCALE GENOMIC DNA]</scope>
    <source>
        <strain evidence="3">ATCC 20868 / MF5171</strain>
    </source>
</reference>
<accession>S3CVL2</accession>
<dbReference type="OMA" id="HTWRICH"/>
<dbReference type="PROSITE" id="PS50088">
    <property type="entry name" value="ANK_REPEAT"/>
    <property type="match status" value="1"/>
</dbReference>
<dbReference type="HOGENOM" id="CLU_433482_0_0_1"/>
<evidence type="ECO:0000256" key="1">
    <source>
        <dbReference type="PROSITE-ProRule" id="PRU00023"/>
    </source>
</evidence>
<keyword evidence="1" id="KW-0040">ANK repeat</keyword>
<dbReference type="Proteomes" id="UP000016922">
    <property type="component" value="Unassembled WGS sequence"/>
</dbReference>
<evidence type="ECO:0000313" key="2">
    <source>
        <dbReference type="EMBL" id="EPE30452.1"/>
    </source>
</evidence>
<feature type="repeat" description="ANK" evidence="1">
    <location>
        <begin position="308"/>
        <end position="340"/>
    </location>
</feature>
<gene>
    <name evidence="2" type="ORF">GLAREA_03419</name>
</gene>
<dbReference type="Pfam" id="PF13637">
    <property type="entry name" value="Ank_4"/>
    <property type="match status" value="1"/>
</dbReference>
<dbReference type="SUPFAM" id="SSF48403">
    <property type="entry name" value="Ankyrin repeat"/>
    <property type="match status" value="1"/>
</dbReference>
<dbReference type="EMBL" id="KE145363">
    <property type="protein sequence ID" value="EPE30452.1"/>
    <property type="molecule type" value="Genomic_DNA"/>
</dbReference>